<dbReference type="SMART" id="SM00563">
    <property type="entry name" value="PlsC"/>
    <property type="match status" value="1"/>
</dbReference>
<feature type="domain" description="Phospholipid/glycerol acyltransferase" evidence="4">
    <location>
        <begin position="58"/>
        <end position="171"/>
    </location>
</feature>
<dbReference type="Proteomes" id="UP000323664">
    <property type="component" value="Unassembled WGS sequence"/>
</dbReference>
<proteinExistence type="predicted"/>
<dbReference type="CDD" id="cd06551">
    <property type="entry name" value="LPLAT"/>
    <property type="match status" value="1"/>
</dbReference>
<reference evidence="5 6" key="1">
    <citation type="journal article" date="2019" name="J. Ind. Microbiol. Biotechnol.">
        <title>Paenibacillus amylolyticus 27C64 has a diverse set of carbohydrate-active enzymes and complete pectin deconstruction system.</title>
        <authorList>
            <person name="Keggi C."/>
            <person name="Doran-Peterson J."/>
        </authorList>
    </citation>
    <scope>NUCLEOTIDE SEQUENCE [LARGE SCALE GENOMIC DNA]</scope>
    <source>
        <strain evidence="5 6">27C64</strain>
    </source>
</reference>
<dbReference type="PANTHER" id="PTHR10434">
    <property type="entry name" value="1-ACYL-SN-GLYCEROL-3-PHOSPHATE ACYLTRANSFERASE"/>
    <property type="match status" value="1"/>
</dbReference>
<keyword evidence="1" id="KW-0808">Transferase</keyword>
<dbReference type="GO" id="GO:0006654">
    <property type="term" value="P:phosphatidic acid biosynthetic process"/>
    <property type="evidence" value="ECO:0007669"/>
    <property type="project" value="TreeGrafter"/>
</dbReference>
<dbReference type="GO" id="GO:0005886">
    <property type="term" value="C:plasma membrane"/>
    <property type="evidence" value="ECO:0007669"/>
    <property type="project" value="TreeGrafter"/>
</dbReference>
<protein>
    <recommendedName>
        <fullName evidence="4">Phospholipid/glycerol acyltransferase domain-containing protein</fullName>
    </recommendedName>
</protein>
<organism evidence="5 6">
    <name type="scientific">Paenibacillus amylolyticus</name>
    <dbReference type="NCBI Taxonomy" id="1451"/>
    <lineage>
        <taxon>Bacteria</taxon>
        <taxon>Bacillati</taxon>
        <taxon>Bacillota</taxon>
        <taxon>Bacilli</taxon>
        <taxon>Bacillales</taxon>
        <taxon>Paenibacillaceae</taxon>
        <taxon>Paenibacillus</taxon>
    </lineage>
</organism>
<dbReference type="RefSeq" id="WP_123065288.1">
    <property type="nucleotide sequence ID" value="NZ_RIAS01000009.1"/>
</dbReference>
<dbReference type="OrthoDB" id="152799at2"/>
<dbReference type="PANTHER" id="PTHR10434:SF11">
    <property type="entry name" value="1-ACYL-SN-GLYCEROL-3-PHOSPHATE ACYLTRANSFERASE"/>
    <property type="match status" value="1"/>
</dbReference>
<sequence length="257" mass="29585">MIRAVKSKAFDRVFSLYNHYYLLHRRFRSFTLSGSLDPQMMDGNGMGGMEPMAPEQPVVYFMNHSSWWDGLLLYHAAKQTSRGDHYVMMEERQLRQYAFFRKLGAYSINKNSASGVRTSLQYTNELLAAGKRVWIFPQGEIIHQEARPIQFRPGIGLVLRRFPQAIAVPVTLCHGMVQHDLPEISMKAGPPIVEDWNVWKSEEIAERLGHVLEQQLNDHRATLIRLGQGSLPDARSLIRGTRSTSEKYDEARKRVNR</sequence>
<accession>A0A5M9WVL3</accession>
<evidence type="ECO:0000313" key="5">
    <source>
        <dbReference type="EMBL" id="KAA8785508.1"/>
    </source>
</evidence>
<dbReference type="Pfam" id="PF01553">
    <property type="entry name" value="Acyltransferase"/>
    <property type="match status" value="1"/>
</dbReference>
<keyword evidence="2" id="KW-0012">Acyltransferase</keyword>
<evidence type="ECO:0000256" key="1">
    <source>
        <dbReference type="ARBA" id="ARBA00022679"/>
    </source>
</evidence>
<dbReference type="InterPro" id="IPR002123">
    <property type="entry name" value="Plipid/glycerol_acylTrfase"/>
</dbReference>
<evidence type="ECO:0000313" key="6">
    <source>
        <dbReference type="Proteomes" id="UP000323664"/>
    </source>
</evidence>
<feature type="compositionally biased region" description="Basic and acidic residues" evidence="3">
    <location>
        <begin position="244"/>
        <end position="257"/>
    </location>
</feature>
<feature type="region of interest" description="Disordered" evidence="3">
    <location>
        <begin position="238"/>
        <end position="257"/>
    </location>
</feature>
<dbReference type="AlphaFoldDB" id="A0A5M9WVL3"/>
<dbReference type="SUPFAM" id="SSF69593">
    <property type="entry name" value="Glycerol-3-phosphate (1)-acyltransferase"/>
    <property type="match status" value="1"/>
</dbReference>
<evidence type="ECO:0000259" key="4">
    <source>
        <dbReference type="SMART" id="SM00563"/>
    </source>
</evidence>
<name>A0A5M9WVL3_PAEAM</name>
<gene>
    <name evidence="5" type="ORF">EC604_16835</name>
</gene>
<evidence type="ECO:0000256" key="2">
    <source>
        <dbReference type="ARBA" id="ARBA00023315"/>
    </source>
</evidence>
<dbReference type="EMBL" id="RIAS01000009">
    <property type="protein sequence ID" value="KAA8785508.1"/>
    <property type="molecule type" value="Genomic_DNA"/>
</dbReference>
<comment type="caution">
    <text evidence="5">The sequence shown here is derived from an EMBL/GenBank/DDBJ whole genome shotgun (WGS) entry which is preliminary data.</text>
</comment>
<evidence type="ECO:0000256" key="3">
    <source>
        <dbReference type="SAM" id="MobiDB-lite"/>
    </source>
</evidence>
<dbReference type="GO" id="GO:0003841">
    <property type="term" value="F:1-acylglycerol-3-phosphate O-acyltransferase activity"/>
    <property type="evidence" value="ECO:0007669"/>
    <property type="project" value="TreeGrafter"/>
</dbReference>